<feature type="transmembrane region" description="Helical" evidence="7">
    <location>
        <begin position="264"/>
        <end position="284"/>
    </location>
</feature>
<dbReference type="InterPro" id="IPR002797">
    <property type="entry name" value="Polysacc_synth"/>
</dbReference>
<feature type="transmembrane region" description="Helical" evidence="7">
    <location>
        <begin position="219"/>
        <end position="243"/>
    </location>
</feature>
<feature type="transmembrane region" description="Helical" evidence="7">
    <location>
        <begin position="93"/>
        <end position="114"/>
    </location>
</feature>
<dbReference type="PANTHER" id="PTHR30250">
    <property type="entry name" value="PST FAMILY PREDICTED COLANIC ACID TRANSPORTER"/>
    <property type="match status" value="1"/>
</dbReference>
<dbReference type="Pfam" id="PF01943">
    <property type="entry name" value="Polysacc_synt"/>
    <property type="match status" value="1"/>
</dbReference>
<feature type="non-terminal residue" evidence="8">
    <location>
        <position position="1"/>
    </location>
</feature>
<evidence type="ECO:0000313" key="8">
    <source>
        <dbReference type="EMBL" id="MEC3939315.1"/>
    </source>
</evidence>
<feature type="transmembrane region" description="Helical" evidence="7">
    <location>
        <begin position="121"/>
        <end position="142"/>
    </location>
</feature>
<evidence type="ECO:0000256" key="1">
    <source>
        <dbReference type="ARBA" id="ARBA00004651"/>
    </source>
</evidence>
<evidence type="ECO:0000256" key="2">
    <source>
        <dbReference type="ARBA" id="ARBA00022475"/>
    </source>
</evidence>
<proteinExistence type="predicted"/>
<keyword evidence="9" id="KW-1185">Reference proteome</keyword>
<feature type="transmembrane region" description="Helical" evidence="7">
    <location>
        <begin position="61"/>
        <end position="87"/>
    </location>
</feature>
<protein>
    <recommendedName>
        <fullName evidence="6">Putative O-antigen transporter</fullName>
    </recommendedName>
</protein>
<sequence length="388" mass="43292">FFGGVTVFYVTPLIVKSIGITNYGLLALISAIVTYMALVIQFSFGMIGPKLIAENKDEKSHVFSTILSAKLTLFVIVTCVFLVYFLFFQSQYSNVYLLFLFIPLSWVFNSAWYLQATNKFIYSSICSIVGSLVTLILALLLLKKSNDLTIPIICLTISAVVNGGLTFLCSLKDSLVIRFNKPTAILKNGSSLFLSQLISALYTMSGVFVISHFNGMESSGLYAVVEKFMNLFISLGMLTHIAAYPKLAQLFRTDYSAYKKLIKFVIGIYALYSISILLIVFLFANHIQNYMFNDSGVYTESKHLLYSGCLYIFVCVFGPIMTGYLTLQNSGRTIIILNLLIAIFSILFGVTMLKVLGSPGWLVGLSLAQMFNILFFIKTFFWRSKCAG</sequence>
<evidence type="ECO:0000256" key="5">
    <source>
        <dbReference type="ARBA" id="ARBA00023136"/>
    </source>
</evidence>
<keyword evidence="2" id="KW-1003">Cell membrane</keyword>
<comment type="caution">
    <text evidence="8">The sequence shown here is derived from an EMBL/GenBank/DDBJ whole genome shotgun (WGS) entry which is preliminary data.</text>
</comment>
<gene>
    <name evidence="8" type="ORF">VOF76_24655</name>
</gene>
<keyword evidence="5 7" id="KW-0472">Membrane</keyword>
<evidence type="ECO:0000256" key="7">
    <source>
        <dbReference type="SAM" id="Phobius"/>
    </source>
</evidence>
<feature type="transmembrane region" description="Helical" evidence="7">
    <location>
        <begin position="20"/>
        <end position="40"/>
    </location>
</feature>
<dbReference type="RefSeq" id="WP_326293248.1">
    <property type="nucleotide sequence ID" value="NZ_JAYMCU010000133.1"/>
</dbReference>
<keyword evidence="4 7" id="KW-1133">Transmembrane helix</keyword>
<reference evidence="8 9" key="1">
    <citation type="submission" date="2024-01" db="EMBL/GenBank/DDBJ databases">
        <title>Comparative Genomics of Leclercia adecarboxylata Strains Isolated from Several Sources.</title>
        <authorList>
            <person name="Yescas-Zazueta V."/>
            <person name="Balbuena-Alonso M.G."/>
            <person name="Valencia D."/>
            <person name="Mendez-Pfeiffer P.A."/>
            <person name="Ballesteros-Monrreal M.G."/>
            <person name="Rocha-Gracia R.D.C."/>
            <person name="Barrios-Villa E."/>
        </authorList>
    </citation>
    <scope>NUCLEOTIDE SEQUENCE [LARGE SCALE GENOMIC DNA]</scope>
    <source>
        <strain evidence="8 9">33MEM</strain>
    </source>
</reference>
<comment type="subcellular location">
    <subcellularLocation>
        <location evidence="1">Cell membrane</location>
        <topology evidence="1">Multi-pass membrane protein</topology>
    </subcellularLocation>
</comment>
<name>A0ABU6ICJ0_9ENTR</name>
<accession>A0ABU6ICJ0</accession>
<evidence type="ECO:0000256" key="6">
    <source>
        <dbReference type="ARBA" id="ARBA00049738"/>
    </source>
</evidence>
<feature type="transmembrane region" description="Helical" evidence="7">
    <location>
        <begin position="304"/>
        <end position="327"/>
    </location>
</feature>
<dbReference type="EMBL" id="JAYMCU010000133">
    <property type="protein sequence ID" value="MEC3939315.1"/>
    <property type="molecule type" value="Genomic_DNA"/>
</dbReference>
<keyword evidence="3 7" id="KW-0812">Transmembrane</keyword>
<feature type="transmembrane region" description="Helical" evidence="7">
    <location>
        <begin position="192"/>
        <end position="213"/>
    </location>
</feature>
<dbReference type="Proteomes" id="UP001357437">
    <property type="component" value="Unassembled WGS sequence"/>
</dbReference>
<evidence type="ECO:0000313" key="9">
    <source>
        <dbReference type="Proteomes" id="UP001357437"/>
    </source>
</evidence>
<dbReference type="InterPro" id="IPR050833">
    <property type="entry name" value="Poly_Biosynth_Transport"/>
</dbReference>
<evidence type="ECO:0000256" key="4">
    <source>
        <dbReference type="ARBA" id="ARBA00022989"/>
    </source>
</evidence>
<feature type="transmembrane region" description="Helical" evidence="7">
    <location>
        <begin position="361"/>
        <end position="381"/>
    </location>
</feature>
<organism evidence="8 9">
    <name type="scientific">Leclercia adecarboxylata</name>
    <dbReference type="NCBI Taxonomy" id="83655"/>
    <lineage>
        <taxon>Bacteria</taxon>
        <taxon>Pseudomonadati</taxon>
        <taxon>Pseudomonadota</taxon>
        <taxon>Gammaproteobacteria</taxon>
        <taxon>Enterobacterales</taxon>
        <taxon>Enterobacteriaceae</taxon>
        <taxon>Leclercia</taxon>
    </lineage>
</organism>
<dbReference type="PANTHER" id="PTHR30250:SF11">
    <property type="entry name" value="O-ANTIGEN TRANSPORTER-RELATED"/>
    <property type="match status" value="1"/>
</dbReference>
<feature type="transmembrane region" description="Helical" evidence="7">
    <location>
        <begin position="148"/>
        <end position="171"/>
    </location>
</feature>
<feature type="transmembrane region" description="Helical" evidence="7">
    <location>
        <begin position="334"/>
        <end position="355"/>
    </location>
</feature>
<evidence type="ECO:0000256" key="3">
    <source>
        <dbReference type="ARBA" id="ARBA00022692"/>
    </source>
</evidence>